<dbReference type="SUPFAM" id="SSF52047">
    <property type="entry name" value="RNI-like"/>
    <property type="match status" value="1"/>
</dbReference>
<organism evidence="1 2">
    <name type="scientific">Mycena alexandri</name>
    <dbReference type="NCBI Taxonomy" id="1745969"/>
    <lineage>
        <taxon>Eukaryota</taxon>
        <taxon>Fungi</taxon>
        <taxon>Dikarya</taxon>
        <taxon>Basidiomycota</taxon>
        <taxon>Agaricomycotina</taxon>
        <taxon>Agaricomycetes</taxon>
        <taxon>Agaricomycetidae</taxon>
        <taxon>Agaricales</taxon>
        <taxon>Marasmiineae</taxon>
        <taxon>Mycenaceae</taxon>
        <taxon>Mycena</taxon>
    </lineage>
</organism>
<name>A0AAD6XI11_9AGAR</name>
<dbReference type="EMBL" id="JARJCM010000004">
    <property type="protein sequence ID" value="KAJ7045954.1"/>
    <property type="molecule type" value="Genomic_DNA"/>
</dbReference>
<sequence>MGRRRKSQKLENNATLEPIVDRGPPRIGAQELIDMIIDFLHDSPASLLSCALVCSAWVPSSQLHLFRDVRMRANYESDPRLRSLPSFEVLESCTQFAACLRGSVHLIPLVCTLIVDAYVSTIRELAKVPFTHLYSLTLHSGRNSLRLDKEAGAESRQHLSSILSIPTLIHIEVVGISLPSSIFRMCRNVKSLVLVQVSIGDWGFIGPQPKPEAALSGRLETVRLRGCSFNWLTSNSAGWDFSHLKHLDLRHIGRIPRVLDFIQSISLTLEYLALDVDIPELDLGILPNLKYLEWYLNDELMEADTEPFRVLPTLSATHRVGTIIFWISNYRASRFDADVEVRVLPGLTNAKVHVEEIPYTLYNFMQDCGHRVIITTPE</sequence>
<accession>A0AAD6XI11</accession>
<dbReference type="Gene3D" id="3.80.10.10">
    <property type="entry name" value="Ribonuclease Inhibitor"/>
    <property type="match status" value="1"/>
</dbReference>
<dbReference type="InterPro" id="IPR032675">
    <property type="entry name" value="LRR_dom_sf"/>
</dbReference>
<reference evidence="1" key="1">
    <citation type="submission" date="2023-03" db="EMBL/GenBank/DDBJ databases">
        <title>Massive genome expansion in bonnet fungi (Mycena s.s.) driven by repeated elements and novel gene families across ecological guilds.</title>
        <authorList>
            <consortium name="Lawrence Berkeley National Laboratory"/>
            <person name="Harder C.B."/>
            <person name="Miyauchi S."/>
            <person name="Viragh M."/>
            <person name="Kuo A."/>
            <person name="Thoen E."/>
            <person name="Andreopoulos B."/>
            <person name="Lu D."/>
            <person name="Skrede I."/>
            <person name="Drula E."/>
            <person name="Henrissat B."/>
            <person name="Morin E."/>
            <person name="Kohler A."/>
            <person name="Barry K."/>
            <person name="LaButti K."/>
            <person name="Morin E."/>
            <person name="Salamov A."/>
            <person name="Lipzen A."/>
            <person name="Mereny Z."/>
            <person name="Hegedus B."/>
            <person name="Baldrian P."/>
            <person name="Stursova M."/>
            <person name="Weitz H."/>
            <person name="Taylor A."/>
            <person name="Grigoriev I.V."/>
            <person name="Nagy L.G."/>
            <person name="Martin F."/>
            <person name="Kauserud H."/>
        </authorList>
    </citation>
    <scope>NUCLEOTIDE SEQUENCE</scope>
    <source>
        <strain evidence="1">CBHHK200</strain>
    </source>
</reference>
<keyword evidence="2" id="KW-1185">Reference proteome</keyword>
<protein>
    <submittedName>
        <fullName evidence="1">Uncharacterized protein</fullName>
    </submittedName>
</protein>
<proteinExistence type="predicted"/>
<dbReference type="Proteomes" id="UP001218188">
    <property type="component" value="Unassembled WGS sequence"/>
</dbReference>
<comment type="caution">
    <text evidence="1">The sequence shown here is derived from an EMBL/GenBank/DDBJ whole genome shotgun (WGS) entry which is preliminary data.</text>
</comment>
<dbReference type="AlphaFoldDB" id="A0AAD6XI11"/>
<gene>
    <name evidence="1" type="ORF">C8F04DRAFT_455179</name>
</gene>
<evidence type="ECO:0000313" key="1">
    <source>
        <dbReference type="EMBL" id="KAJ7045954.1"/>
    </source>
</evidence>
<evidence type="ECO:0000313" key="2">
    <source>
        <dbReference type="Proteomes" id="UP001218188"/>
    </source>
</evidence>